<evidence type="ECO:0000256" key="3">
    <source>
        <dbReference type="ARBA" id="ARBA00023326"/>
    </source>
</evidence>
<keyword evidence="3" id="KW-0624">Polysaccharide degradation</keyword>
<proteinExistence type="predicted"/>
<protein>
    <submittedName>
        <fullName evidence="7">Ig-like domain-containing protein</fullName>
    </submittedName>
</protein>
<keyword evidence="1" id="KW-0326">Glycosidase</keyword>
<keyword evidence="2" id="KW-0393">Immunoglobulin domain</keyword>
<feature type="region of interest" description="Disordered" evidence="4">
    <location>
        <begin position="1523"/>
        <end position="1555"/>
    </location>
</feature>
<evidence type="ECO:0000313" key="8">
    <source>
        <dbReference type="Proteomes" id="UP001596011"/>
    </source>
</evidence>
<feature type="domain" description="Fibronectin type-III" evidence="6">
    <location>
        <begin position="1545"/>
        <end position="1637"/>
    </location>
</feature>
<evidence type="ECO:0000256" key="5">
    <source>
        <dbReference type="SAM" id="Phobius"/>
    </source>
</evidence>
<comment type="caution">
    <text evidence="7">The sequence shown here is derived from an EMBL/GenBank/DDBJ whole genome shotgun (WGS) entry which is preliminary data.</text>
</comment>
<dbReference type="Gene3D" id="2.60.40.10">
    <property type="entry name" value="Immunoglobulins"/>
    <property type="match status" value="4"/>
</dbReference>
<feature type="region of interest" description="Disordered" evidence="4">
    <location>
        <begin position="1847"/>
        <end position="1874"/>
    </location>
</feature>
<dbReference type="EMBL" id="JBHSFI010000004">
    <property type="protein sequence ID" value="MFC4628999.1"/>
    <property type="molecule type" value="Genomic_DNA"/>
</dbReference>
<dbReference type="Pfam" id="PF17963">
    <property type="entry name" value="Big_9"/>
    <property type="match status" value="8"/>
</dbReference>
<name>A0ABV9HI70_9MICO</name>
<evidence type="ECO:0000256" key="4">
    <source>
        <dbReference type="SAM" id="MobiDB-lite"/>
    </source>
</evidence>
<feature type="region of interest" description="Disordered" evidence="4">
    <location>
        <begin position="1618"/>
        <end position="1656"/>
    </location>
</feature>
<feature type="region of interest" description="Disordered" evidence="4">
    <location>
        <begin position="1897"/>
        <end position="1916"/>
    </location>
</feature>
<dbReference type="InterPro" id="IPR013783">
    <property type="entry name" value="Ig-like_fold"/>
</dbReference>
<feature type="compositionally biased region" description="Low complexity" evidence="4">
    <location>
        <begin position="1855"/>
        <end position="1866"/>
    </location>
</feature>
<dbReference type="Gene3D" id="2.60.40.2810">
    <property type="match status" value="1"/>
</dbReference>
<feature type="transmembrane region" description="Helical" evidence="5">
    <location>
        <begin position="12"/>
        <end position="34"/>
    </location>
</feature>
<keyword evidence="8" id="KW-1185">Reference proteome</keyword>
<dbReference type="SMART" id="SM00060">
    <property type="entry name" value="FN3"/>
    <property type="match status" value="4"/>
</dbReference>
<keyword evidence="3" id="KW-0119">Carbohydrate metabolism</keyword>
<evidence type="ECO:0000256" key="2">
    <source>
        <dbReference type="ARBA" id="ARBA00023319"/>
    </source>
</evidence>
<evidence type="ECO:0000256" key="1">
    <source>
        <dbReference type="ARBA" id="ARBA00023295"/>
    </source>
</evidence>
<feature type="domain" description="Fibronectin type-III" evidence="6">
    <location>
        <begin position="1456"/>
        <end position="1542"/>
    </location>
</feature>
<dbReference type="Pfam" id="PF00041">
    <property type="entry name" value="fn3"/>
    <property type="match status" value="3"/>
</dbReference>
<sequence>MSFASRVYENRRSAASVGVVTLFAGGLLGFALLYDGEATADVQLNDSGVWVTQTSSGQLGRFNYDAKALDGVLLANATSYDVEQDAQRVLLDSSSDSSASPVNPAQLILDGSMDLPAGAQVASGGATTAVYDEEEGRLWVLPFEGAVGFDEKKLKPTLKVGKGGTLAVGKEGTVFLAVPADAKLYTVPTGVQGVPEESEESSLPVGRDAKVEVSAVGDEPVVLDQSTGNLVLPGGETVKVENGAEGKLQQPSAKTDNVVLATPNGLVTQPLGGGDATTRAAQGAPSAPVQLEGCTYGAWDSGQVIRDCADTDNDVDQVLEGVAAGTSLVYRVNRDVIVLNDIAGGSLWMAADLFEKVNDWDIVMPEDGEGKKTESEEATPQLVDNFVADRNQANRPPKAKDDSFGVRPGRTTVLNVLGNDSDPDGDVMTVSVKGETEGDVTVDRVLDGAALQADVPADASGTTSFKYEVDDGRKGKAEASVDVRVVPLEENNPPEQMGEPVLTVGQDGTASIKVLPYFKDPDGDDLFLSSAATADPLDEVRSRPDGTIEFRDGGSTTGRKIVDITVSDSGNLPFQGKLLIQVVASNVPPVPVQDHVKVLVGEPVTVEPLKNDHDPNGDKLRLTSVAETKGATITPNYAAGVFRFVSDKPGSYDVTYQITDGPEPMMGLVRVDVENPPDDDRRPVAVTDQVLLPTGGTALVDVLANDTDPAGGVLVVQGVDVPDNAPVKVAVLNHQILKISEIKRLNTPVTFKYTVANGTGTTTGQVRVVSIPAPEQLRPPEAGPDDAIVRVGDVVTIPVLKNDAHPDGLELKLTDELKETPPASAGEAFVSEDAVRFKAGTEAGTYHAVYEVSDVNGQKDSAQVSITVLDKPQNASPQLPDITARVLSGGTTRIPLKLDGSDPDGDYVTLSSISAAASKGTARIVDGFIDYTAGAESTGLDTFTYEVTDTRGAVGRGLVRVGIVPKPATNQPPQAADDETTVRPDRTVAIRALENDTDPDGDEIGLVTKGFEGTGDLKPKAVEDDVIVTAPSKEGSHSFYYGIQDSFKAPAGGAITVNVNSDAPLLRPVAYDDVVTSDDVEGDANVTVDVLANDVDPDGVAAELKVAVDPPLEGVRVTEKGLLEVQLTASTQVITYTVTDMDGLKAKAFVRVPGDQARPHLKPGLEPLKATSGEPLTIELEDYVVVREDRKVRITEGESVKGIEGKAQAPDTDTIIYTSADDYAGAASVSFEVTDGVDAEDSEGLSAVLTLLIDVTPSTNMPPKITGTPVLEVAEGEESSVDLSRYVKDPDKDPLDFQVKGNNGITPTVSGTAVSAMVDPSVSKGTFQKLPMTVSDGKNPRVSGELTVKVVGSTRDLVQTTDDVVIDAHQGEATTIPVLANDTNPFPGKDLTLVGSATVETGSGTASYSGNQLVVTPGEDFTGAMVVRYTVQDATEDPDREVDGIAKLTVLGKPEAPRAPRVEEVRSETVVLSWEQPNNNGADITSYTLRTDGGQEHECATTTCTFDGLKNNVKYKFTVTATNEVGESEPSPASQEARPDEKPDQPSPPTLKFGDKKLTVAWQNQRYTDRSAIKCVNLEISPAPTDSVTQKTCQTGNQVVWENLENGVAYTVRVQAKNDAPDPSDWSEPSAAEIPAGKPDTPGKPEAIRTDDLGGGRIDVSWPAPANNGDAIRKYYVAVYQNGSKARTITTTESPINVSDLNPESSYTFTVQAENKAGRSGISEQSNSVVPYGEPSIPSNVRASNPADKQVTVSWSAISDANFRGPGHRYEVSANGGPGQNVGKTTSYNYPGLTNGTSYTFRVRACNDGTCSPWSGESNAETPYGPVPNPTISAQGGNQQVTFNWDGRAENGRPTTVSVTRDVTSSAKTGPQTVNTGYSQTLTACIQVTDSTGQKSDNVCASGTSDARPNPTATVTHGSRIDNSQCSHSSCAYYYINFTDFTPGSHDVACWAGDTPEVSGWHDIVTHGRSWGSSDVNSYNFGDGNGGVQLRCFFGHPGVPVRVLIDGTEYGVTNWWNG</sequence>
<dbReference type="PANTHER" id="PTHR14340:SF13">
    <property type="entry name" value="TITIN"/>
    <property type="match status" value="1"/>
</dbReference>
<accession>A0ABV9HI70</accession>
<keyword evidence="5" id="KW-1133">Transmembrane helix</keyword>
<feature type="compositionally biased region" description="Basic and acidic residues" evidence="4">
    <location>
        <begin position="1641"/>
        <end position="1654"/>
    </location>
</feature>
<dbReference type="InterPro" id="IPR036116">
    <property type="entry name" value="FN3_sf"/>
</dbReference>
<gene>
    <name evidence="7" type="ORF">ACFO6V_12205</name>
</gene>
<dbReference type="PANTHER" id="PTHR14340">
    <property type="entry name" value="MICROFIBRIL-ASSOCIATED GLYCOPROTEIN 3"/>
    <property type="match status" value="1"/>
</dbReference>
<keyword evidence="1" id="KW-0378">Hydrolase</keyword>
<dbReference type="InterPro" id="IPR003961">
    <property type="entry name" value="FN3_dom"/>
</dbReference>
<feature type="domain" description="Fibronectin type-III" evidence="6">
    <location>
        <begin position="1737"/>
        <end position="1825"/>
    </location>
</feature>
<dbReference type="PROSITE" id="PS50853">
    <property type="entry name" value="FN3"/>
    <property type="match status" value="4"/>
</dbReference>
<feature type="domain" description="Fibronectin type-III" evidence="6">
    <location>
        <begin position="1644"/>
        <end position="1733"/>
    </location>
</feature>
<evidence type="ECO:0000313" key="7">
    <source>
        <dbReference type="EMBL" id="MFC4628999.1"/>
    </source>
</evidence>
<evidence type="ECO:0000259" key="6">
    <source>
        <dbReference type="PROSITE" id="PS50853"/>
    </source>
</evidence>
<dbReference type="NCBIfam" id="NF012211">
    <property type="entry name" value="tand_rpt_95"/>
    <property type="match status" value="1"/>
</dbReference>
<dbReference type="Proteomes" id="UP001596011">
    <property type="component" value="Unassembled WGS sequence"/>
</dbReference>
<dbReference type="CDD" id="cd00063">
    <property type="entry name" value="FN3"/>
    <property type="match status" value="4"/>
</dbReference>
<reference evidence="8" key="1">
    <citation type="journal article" date="2019" name="Int. J. Syst. Evol. Microbiol.">
        <title>The Global Catalogue of Microorganisms (GCM) 10K type strain sequencing project: providing services to taxonomists for standard genome sequencing and annotation.</title>
        <authorList>
            <consortium name="The Broad Institute Genomics Platform"/>
            <consortium name="The Broad Institute Genome Sequencing Center for Infectious Disease"/>
            <person name="Wu L."/>
            <person name="Ma J."/>
        </authorList>
    </citation>
    <scope>NUCLEOTIDE SEQUENCE [LARGE SCALE GENOMIC DNA]</scope>
    <source>
        <strain evidence="8">CCUG 42722</strain>
    </source>
</reference>
<keyword evidence="5" id="KW-0472">Membrane</keyword>
<organism evidence="7 8">
    <name type="scientific">Promicromonospora alba</name>
    <dbReference type="NCBI Taxonomy" id="1616110"/>
    <lineage>
        <taxon>Bacteria</taxon>
        <taxon>Bacillati</taxon>
        <taxon>Actinomycetota</taxon>
        <taxon>Actinomycetes</taxon>
        <taxon>Micrococcales</taxon>
        <taxon>Promicromonosporaceae</taxon>
        <taxon>Promicromonospora</taxon>
    </lineage>
</organism>
<dbReference type="SUPFAM" id="SSF49265">
    <property type="entry name" value="Fibronectin type III"/>
    <property type="match status" value="3"/>
</dbReference>
<dbReference type="RefSeq" id="WP_377135660.1">
    <property type="nucleotide sequence ID" value="NZ_JBHSFI010000004.1"/>
</dbReference>
<keyword evidence="5" id="KW-0812">Transmembrane</keyword>